<dbReference type="EMBL" id="CACRXK020000503">
    <property type="protein sequence ID" value="CAB3982460.1"/>
    <property type="molecule type" value="Genomic_DNA"/>
</dbReference>
<comment type="caution">
    <text evidence="1">The sequence shown here is derived from an EMBL/GenBank/DDBJ whole genome shotgun (WGS) entry which is preliminary data.</text>
</comment>
<evidence type="ECO:0000313" key="1">
    <source>
        <dbReference type="EMBL" id="CAB3982460.1"/>
    </source>
</evidence>
<accession>A0A6S7GAN2</accession>
<proteinExistence type="predicted"/>
<dbReference type="Proteomes" id="UP001152795">
    <property type="component" value="Unassembled WGS sequence"/>
</dbReference>
<reference evidence="1" key="1">
    <citation type="submission" date="2020-04" db="EMBL/GenBank/DDBJ databases">
        <authorList>
            <person name="Alioto T."/>
            <person name="Alioto T."/>
            <person name="Gomez Garrido J."/>
        </authorList>
    </citation>
    <scope>NUCLEOTIDE SEQUENCE</scope>
    <source>
        <strain evidence="1">A484AB</strain>
    </source>
</reference>
<sequence length="109" mass="12980">MDESNENIELENHEQIHIEDRHVLQRAEHKYFLTEPNLYSLSTDLNHDVLKEDLLKTICRRYVELAENFCVNKTPFLLAAAFVVYNNLKSILQTEHEKKFLGELYKLLF</sequence>
<keyword evidence="2" id="KW-1185">Reference proteome</keyword>
<dbReference type="AlphaFoldDB" id="A0A6S7GAN2"/>
<organism evidence="1 2">
    <name type="scientific">Paramuricea clavata</name>
    <name type="common">Red gorgonian</name>
    <name type="synonym">Violescent sea-whip</name>
    <dbReference type="NCBI Taxonomy" id="317549"/>
    <lineage>
        <taxon>Eukaryota</taxon>
        <taxon>Metazoa</taxon>
        <taxon>Cnidaria</taxon>
        <taxon>Anthozoa</taxon>
        <taxon>Octocorallia</taxon>
        <taxon>Malacalcyonacea</taxon>
        <taxon>Plexauridae</taxon>
        <taxon>Paramuricea</taxon>
    </lineage>
</organism>
<name>A0A6S7GAN2_PARCT</name>
<evidence type="ECO:0000313" key="2">
    <source>
        <dbReference type="Proteomes" id="UP001152795"/>
    </source>
</evidence>
<gene>
    <name evidence="1" type="ORF">PACLA_8A070557</name>
</gene>
<protein>
    <submittedName>
        <fullName evidence="1">Uncharacterized protein</fullName>
    </submittedName>
</protein>